<dbReference type="RefSeq" id="WP_145058767.1">
    <property type="nucleotide sequence ID" value="NZ_CP036433.1"/>
</dbReference>
<dbReference type="InterPro" id="IPR006311">
    <property type="entry name" value="TAT_signal"/>
</dbReference>
<dbReference type="EMBL" id="CP036433">
    <property type="protein sequence ID" value="QDU99051.1"/>
    <property type="molecule type" value="Genomic_DNA"/>
</dbReference>
<dbReference type="PANTHER" id="PTHR43737:SF1">
    <property type="entry name" value="DUF1501 DOMAIN-CONTAINING PROTEIN"/>
    <property type="match status" value="1"/>
</dbReference>
<dbReference type="PANTHER" id="PTHR43737">
    <property type="entry name" value="BLL7424 PROTEIN"/>
    <property type="match status" value="1"/>
</dbReference>
<dbReference type="InterPro" id="IPR017850">
    <property type="entry name" value="Alkaline_phosphatase_core_sf"/>
</dbReference>
<accession>A0A518E4N1</accession>
<dbReference type="OrthoDB" id="127333at2"/>
<sequence>MARQTFQHVRTDRHGVSSRRTFLRQVAVGASGAAAFGWRDALSLQAEQLRQRGMACIVLFMRGAPSQFETFDPKPGAPTGGPTQAIPTAVNGIRIAEGWEPVAAQMNDIALIRSLTNNKEGNHDRAVYQLHTGYVQSGTVVHPTLGSIAAAELGSENFDLPHFVNIGHRSGSIGSGFLGMSVSPFQLVDPNEVPRNIELPPEIGAERFRRRHQLLQGLEDDFAAAGGQHRVAEHRALYRKAEQMVLSPRLKAFDLNQEPDSMRDRYGRTEFGQGCLLARRLVEQGVTFVEVESPGWDTHLDNFNKVKALAADVGNGFATLIADLKDRGMLDKTLVVWMGEFGRTPRINANSGRDHHPLSFNAALAGGGIRGGQVIGSTNAEGSDVAERPVSVPDLFCTFCQALQIDPRKENISPLGRPLTLTDGGQAVSELF</sequence>
<dbReference type="AlphaFoldDB" id="A0A518E4N1"/>
<keyword evidence="2" id="KW-1185">Reference proteome</keyword>
<reference evidence="1 2" key="1">
    <citation type="submission" date="2019-02" db="EMBL/GenBank/DDBJ databases">
        <title>Deep-cultivation of Planctomycetes and their phenomic and genomic characterization uncovers novel biology.</title>
        <authorList>
            <person name="Wiegand S."/>
            <person name="Jogler M."/>
            <person name="Boedeker C."/>
            <person name="Pinto D."/>
            <person name="Vollmers J."/>
            <person name="Rivas-Marin E."/>
            <person name="Kohn T."/>
            <person name="Peeters S.H."/>
            <person name="Heuer A."/>
            <person name="Rast P."/>
            <person name="Oberbeckmann S."/>
            <person name="Bunk B."/>
            <person name="Jeske O."/>
            <person name="Meyerdierks A."/>
            <person name="Storesund J.E."/>
            <person name="Kallscheuer N."/>
            <person name="Luecker S."/>
            <person name="Lage O.M."/>
            <person name="Pohl T."/>
            <person name="Merkel B.J."/>
            <person name="Hornburger P."/>
            <person name="Mueller R.-W."/>
            <person name="Bruemmer F."/>
            <person name="Labrenz M."/>
            <person name="Spormann A.M."/>
            <person name="Op den Camp H."/>
            <person name="Overmann J."/>
            <person name="Amann R."/>
            <person name="Jetten M.S.M."/>
            <person name="Mascher T."/>
            <person name="Medema M.H."/>
            <person name="Devos D.P."/>
            <person name="Kaster A.-K."/>
            <person name="Ovreas L."/>
            <person name="Rohde M."/>
            <person name="Galperin M.Y."/>
            <person name="Jogler C."/>
        </authorList>
    </citation>
    <scope>NUCLEOTIDE SEQUENCE [LARGE SCALE GENOMIC DNA]</scope>
    <source>
        <strain evidence="1 2">Pla85_3_4</strain>
    </source>
</reference>
<evidence type="ECO:0000313" key="1">
    <source>
        <dbReference type="EMBL" id="QDU99051.1"/>
    </source>
</evidence>
<name>A0A518E4N1_9BACT</name>
<evidence type="ECO:0000313" key="2">
    <source>
        <dbReference type="Proteomes" id="UP000317648"/>
    </source>
</evidence>
<dbReference type="InterPro" id="IPR010869">
    <property type="entry name" value="DUF1501"/>
</dbReference>
<protein>
    <recommendedName>
        <fullName evidence="3">DUF1501 domain-containing protein</fullName>
    </recommendedName>
</protein>
<gene>
    <name evidence="1" type="ORF">Pla8534_69620</name>
</gene>
<evidence type="ECO:0008006" key="3">
    <source>
        <dbReference type="Google" id="ProtNLM"/>
    </source>
</evidence>
<dbReference type="Proteomes" id="UP000317648">
    <property type="component" value="Chromosome"/>
</dbReference>
<dbReference type="SUPFAM" id="SSF53649">
    <property type="entry name" value="Alkaline phosphatase-like"/>
    <property type="match status" value="1"/>
</dbReference>
<organism evidence="1 2">
    <name type="scientific">Lignipirellula cremea</name>
    <dbReference type="NCBI Taxonomy" id="2528010"/>
    <lineage>
        <taxon>Bacteria</taxon>
        <taxon>Pseudomonadati</taxon>
        <taxon>Planctomycetota</taxon>
        <taxon>Planctomycetia</taxon>
        <taxon>Pirellulales</taxon>
        <taxon>Pirellulaceae</taxon>
        <taxon>Lignipirellula</taxon>
    </lineage>
</organism>
<dbReference type="Pfam" id="PF07394">
    <property type="entry name" value="DUF1501"/>
    <property type="match status" value="1"/>
</dbReference>
<dbReference type="Gene3D" id="3.40.720.10">
    <property type="entry name" value="Alkaline Phosphatase, subunit A"/>
    <property type="match status" value="1"/>
</dbReference>
<proteinExistence type="predicted"/>
<dbReference type="KEGG" id="lcre:Pla8534_69620"/>
<dbReference type="PROSITE" id="PS51318">
    <property type="entry name" value="TAT"/>
    <property type="match status" value="1"/>
</dbReference>